<gene>
    <name evidence="19" type="primary">YNK1</name>
    <name evidence="19" type="ORF">PhCBS80983_g02415</name>
</gene>
<feature type="domain" description="Nucleoside diphosphate kinase-like" evidence="18">
    <location>
        <begin position="770"/>
        <end position="910"/>
    </location>
</feature>
<dbReference type="InterPro" id="IPR013766">
    <property type="entry name" value="Thioredoxin_domain"/>
</dbReference>
<feature type="compositionally biased region" description="Polar residues" evidence="16">
    <location>
        <begin position="1445"/>
        <end position="1470"/>
    </location>
</feature>
<feature type="active site" description="Pros-phosphohistidine intermediate" evidence="14">
    <location>
        <position position="735"/>
    </location>
</feature>
<keyword evidence="7" id="KW-0547">Nucleotide-binding</keyword>
<feature type="binding site" evidence="14">
    <location>
        <position position="778"/>
    </location>
    <ligand>
        <name>ATP</name>
        <dbReference type="ChEBI" id="CHEBI:30616"/>
    </ligand>
</feature>
<evidence type="ECO:0000256" key="9">
    <source>
        <dbReference type="ARBA" id="ARBA00022801"/>
    </source>
</evidence>
<feature type="binding site" evidence="14">
    <location>
        <position position="860"/>
    </location>
    <ligand>
        <name>ATP</name>
        <dbReference type="ChEBI" id="CHEBI:30616"/>
    </ligand>
</feature>
<comment type="subcellular location">
    <subcellularLocation>
        <location evidence="1">Cell projection</location>
        <location evidence="1">Cilium</location>
    </subcellularLocation>
</comment>
<evidence type="ECO:0000256" key="8">
    <source>
        <dbReference type="ARBA" id="ARBA00022777"/>
    </source>
</evidence>
<feature type="active site" description="Pros-phosphohistidine intermediate" evidence="14">
    <location>
        <position position="1373"/>
    </location>
</feature>
<keyword evidence="12" id="KW-0546">Nucleotide metabolism</keyword>
<feature type="binding site" evidence="14">
    <location>
        <position position="1181"/>
    </location>
    <ligand>
        <name>ATP</name>
        <dbReference type="ChEBI" id="CHEBI:30616"/>
    </ligand>
</feature>
<accession>A0A507E843</accession>
<feature type="compositionally biased region" description="Low complexity" evidence="16">
    <location>
        <begin position="1234"/>
        <end position="1250"/>
    </location>
</feature>
<dbReference type="SUPFAM" id="SSF54919">
    <property type="entry name" value="Nucleoside diphosphate kinase, NDK"/>
    <property type="match status" value="7"/>
</dbReference>
<evidence type="ECO:0000256" key="15">
    <source>
        <dbReference type="RuleBase" id="RU004011"/>
    </source>
</evidence>
<feature type="binding site" evidence="14">
    <location>
        <position position="884"/>
    </location>
    <ligand>
        <name>ATP</name>
        <dbReference type="ChEBI" id="CHEBI:30616"/>
    </ligand>
</feature>
<feature type="chain" id="PRO_5021445308" description="Nucleoside diphosphate kinase" evidence="17">
    <location>
        <begin position="21"/>
        <end position="1559"/>
    </location>
</feature>
<dbReference type="Gene3D" id="3.30.70.141">
    <property type="entry name" value="Nucleoside diphosphate kinase-like domain"/>
    <property type="match status" value="7"/>
</dbReference>
<feature type="binding site" evidence="14">
    <location>
        <position position="1312"/>
    </location>
    <ligand>
        <name>ATP</name>
        <dbReference type="ChEBI" id="CHEBI:30616"/>
    </ligand>
</feature>
<feature type="binding site" evidence="14">
    <location>
        <position position="933"/>
    </location>
    <ligand>
        <name>ATP</name>
        <dbReference type="ChEBI" id="CHEBI:30616"/>
    </ligand>
</feature>
<feature type="binding site" evidence="14">
    <location>
        <position position="1346"/>
    </location>
    <ligand>
        <name>ATP</name>
        <dbReference type="ChEBI" id="CHEBI:30616"/>
    </ligand>
</feature>
<feature type="binding site" evidence="14">
    <location>
        <position position="1161"/>
    </location>
    <ligand>
        <name>ATP</name>
        <dbReference type="ChEBI" id="CHEBI:30616"/>
    </ligand>
</feature>
<feature type="binding site" evidence="14">
    <location>
        <position position="702"/>
    </location>
    <ligand>
        <name>ATP</name>
        <dbReference type="ChEBI" id="CHEBI:30616"/>
    </ligand>
</feature>
<dbReference type="STRING" id="109895.A0A507E843"/>
<feature type="binding site" evidence="14">
    <location>
        <position position="708"/>
    </location>
    <ligand>
        <name>ATP</name>
        <dbReference type="ChEBI" id="CHEBI:30616"/>
    </ligand>
</feature>
<feature type="binding site" evidence="14">
    <location>
        <position position="1167"/>
    </location>
    <ligand>
        <name>ATP</name>
        <dbReference type="ChEBI" id="CHEBI:30616"/>
    </ligand>
</feature>
<evidence type="ECO:0000256" key="12">
    <source>
        <dbReference type="ARBA" id="ARBA00023080"/>
    </source>
</evidence>
<dbReference type="PANTHER" id="PTHR46161">
    <property type="entry name" value="NUCLEOSIDE DIPHOSPHATE KINASE"/>
    <property type="match status" value="1"/>
</dbReference>
<dbReference type="InterPro" id="IPR023005">
    <property type="entry name" value="Nucleoside_diP_kinase_AS"/>
</dbReference>
<dbReference type="PANTHER" id="PTHR46161:SF3">
    <property type="entry name" value="NUCLEOSIDE DIPHOSPHATE KINASE DDB_G0292928-RELATED"/>
    <property type="match status" value="1"/>
</dbReference>
<feature type="binding site" evidence="14">
    <location>
        <position position="874"/>
    </location>
    <ligand>
        <name>ATP</name>
        <dbReference type="ChEBI" id="CHEBI:30616"/>
    </ligand>
</feature>
<feature type="binding site" evidence="14">
    <location>
        <position position="1370"/>
    </location>
    <ligand>
        <name>ATP</name>
        <dbReference type="ChEBI" id="CHEBI:30616"/>
    </ligand>
</feature>
<feature type="binding site" evidence="14">
    <location>
        <position position="624"/>
    </location>
    <ligand>
        <name>ATP</name>
        <dbReference type="ChEBI" id="CHEBI:30616"/>
    </ligand>
</feature>
<feature type="binding site" evidence="14">
    <location>
        <position position="1340"/>
    </location>
    <ligand>
        <name>ATP</name>
        <dbReference type="ChEBI" id="CHEBI:30616"/>
    </ligand>
</feature>
<evidence type="ECO:0000256" key="3">
    <source>
        <dbReference type="ARBA" id="ARBA00017632"/>
    </source>
</evidence>
<evidence type="ECO:0000256" key="4">
    <source>
        <dbReference type="ARBA" id="ARBA00022490"/>
    </source>
</evidence>
<keyword evidence="5" id="KW-0808">Transferase</keyword>
<dbReference type="GO" id="GO:0046872">
    <property type="term" value="F:metal ion binding"/>
    <property type="evidence" value="ECO:0007669"/>
    <property type="project" value="UniProtKB-KW"/>
</dbReference>
<feature type="compositionally biased region" description="Low complexity" evidence="16">
    <location>
        <begin position="1398"/>
        <end position="1415"/>
    </location>
</feature>
<dbReference type="InterPro" id="IPR036850">
    <property type="entry name" value="NDK-like_dom_sf"/>
</dbReference>
<dbReference type="GO" id="GO:0006241">
    <property type="term" value="P:CTP biosynthetic process"/>
    <property type="evidence" value="ECO:0007669"/>
    <property type="project" value="InterPro"/>
</dbReference>
<feature type="domain" description="Nucleoside diphosphate kinase-like" evidence="18">
    <location>
        <begin position="925"/>
        <end position="1063"/>
    </location>
</feature>
<comment type="similarity">
    <text evidence="2 14 15">Belongs to the NDK family.</text>
</comment>
<dbReference type="InterPro" id="IPR036249">
    <property type="entry name" value="Thioredoxin-like_sf"/>
</dbReference>
<feature type="binding site" evidence="14">
    <location>
        <position position="1037"/>
    </location>
    <ligand>
        <name>ATP</name>
        <dbReference type="ChEBI" id="CHEBI:30616"/>
    </ligand>
</feature>
<feature type="domain" description="Nucleoside diphosphate kinase-like" evidence="18">
    <location>
        <begin position="616"/>
        <end position="757"/>
    </location>
</feature>
<feature type="binding site" evidence="14">
    <location>
        <position position="979"/>
    </location>
    <ligand>
        <name>ATP</name>
        <dbReference type="ChEBI" id="CHEBI:30616"/>
    </ligand>
</feature>
<protein>
    <recommendedName>
        <fullName evidence="3">Nucleoside diphosphate kinase</fullName>
    </recommendedName>
</protein>
<feature type="binding site" evidence="14">
    <location>
        <position position="672"/>
    </location>
    <ligand>
        <name>ATP</name>
        <dbReference type="ChEBI" id="CHEBI:30616"/>
    </ligand>
</feature>
<dbReference type="Proteomes" id="UP000318582">
    <property type="component" value="Unassembled WGS sequence"/>
</dbReference>
<dbReference type="GO" id="GO:0005524">
    <property type="term" value="F:ATP binding"/>
    <property type="evidence" value="ECO:0007669"/>
    <property type="project" value="UniProtKB-KW"/>
</dbReference>
<evidence type="ECO:0000259" key="18">
    <source>
        <dbReference type="SMART" id="SM00562"/>
    </source>
</evidence>
<keyword evidence="11" id="KW-0460">Magnesium</keyword>
<evidence type="ECO:0000256" key="6">
    <source>
        <dbReference type="ARBA" id="ARBA00022723"/>
    </source>
</evidence>
<evidence type="ECO:0000256" key="17">
    <source>
        <dbReference type="SAM" id="SignalP"/>
    </source>
</evidence>
<dbReference type="GO" id="GO:0016787">
    <property type="term" value="F:hydrolase activity"/>
    <property type="evidence" value="ECO:0007669"/>
    <property type="project" value="UniProtKB-KW"/>
</dbReference>
<feature type="region of interest" description="Disordered" evidence="16">
    <location>
        <begin position="1220"/>
        <end position="1252"/>
    </location>
</feature>
<dbReference type="SMART" id="SM00562">
    <property type="entry name" value="NDK"/>
    <property type="match status" value="7"/>
</dbReference>
<evidence type="ECO:0000256" key="2">
    <source>
        <dbReference type="ARBA" id="ARBA00008142"/>
    </source>
</evidence>
<keyword evidence="9" id="KW-0378">Hydrolase</keyword>
<dbReference type="GO" id="GO:0006228">
    <property type="term" value="P:UTP biosynthetic process"/>
    <property type="evidence" value="ECO:0007669"/>
    <property type="project" value="InterPro"/>
</dbReference>
<feature type="region of interest" description="Disordered" evidence="16">
    <location>
        <begin position="62"/>
        <end position="95"/>
    </location>
</feature>
<evidence type="ECO:0000256" key="5">
    <source>
        <dbReference type="ARBA" id="ARBA00022679"/>
    </source>
</evidence>
<dbReference type="PROSITE" id="PS00469">
    <property type="entry name" value="NDPK"/>
    <property type="match status" value="6"/>
</dbReference>
<evidence type="ECO:0000256" key="1">
    <source>
        <dbReference type="ARBA" id="ARBA00004138"/>
    </source>
</evidence>
<feature type="domain" description="Nucleoside diphosphate kinase-like" evidence="18">
    <location>
        <begin position="285"/>
        <end position="425"/>
    </location>
</feature>
<feature type="domain" description="Nucleoside diphosphate kinase-like" evidence="18">
    <location>
        <begin position="1257"/>
        <end position="1396"/>
    </location>
</feature>
<feature type="compositionally biased region" description="Polar residues" evidence="16">
    <location>
        <begin position="1501"/>
        <end position="1523"/>
    </location>
</feature>
<feature type="compositionally biased region" description="Polar residues" evidence="16">
    <location>
        <begin position="75"/>
        <end position="89"/>
    </location>
</feature>
<evidence type="ECO:0000256" key="14">
    <source>
        <dbReference type="PROSITE-ProRule" id="PRU00706"/>
    </source>
</evidence>
<feature type="signal peptide" evidence="17">
    <location>
        <begin position="1"/>
        <end position="20"/>
    </location>
</feature>
<feature type="binding site" evidence="14">
    <location>
        <position position="1086"/>
    </location>
    <ligand>
        <name>ATP</name>
        <dbReference type="ChEBI" id="CHEBI:30616"/>
    </ligand>
</feature>
<dbReference type="GO" id="GO:0006183">
    <property type="term" value="P:GTP biosynthetic process"/>
    <property type="evidence" value="ECO:0007669"/>
    <property type="project" value="InterPro"/>
</dbReference>
<keyword evidence="17" id="KW-0732">Signal</keyword>
<dbReference type="EMBL" id="QEAQ01000024">
    <property type="protein sequence ID" value="TPX59547.1"/>
    <property type="molecule type" value="Genomic_DNA"/>
</dbReference>
<dbReference type="Pfam" id="PF00085">
    <property type="entry name" value="Thioredoxin"/>
    <property type="match status" value="1"/>
</dbReference>
<feature type="active site" description="Pros-phosphohistidine intermediate" evidence="14">
    <location>
        <position position="561"/>
    </location>
</feature>
<dbReference type="GO" id="GO:0005929">
    <property type="term" value="C:cilium"/>
    <property type="evidence" value="ECO:0007669"/>
    <property type="project" value="UniProtKB-SubCell"/>
</dbReference>
<dbReference type="FunFam" id="3.30.70.141:FF:000010">
    <property type="entry name" value="Nucleoside diphosphate kinase 7"/>
    <property type="match status" value="1"/>
</dbReference>
<proteinExistence type="inferred from homology"/>
<feature type="binding site" evidence="14">
    <location>
        <position position="1133"/>
    </location>
    <ligand>
        <name>ATP</name>
        <dbReference type="ChEBI" id="CHEBI:30616"/>
    </ligand>
</feature>
<keyword evidence="20" id="KW-1185">Reference proteome</keyword>
<dbReference type="Pfam" id="PF00334">
    <property type="entry name" value="NDK"/>
    <property type="match status" value="7"/>
</dbReference>
<dbReference type="Gene3D" id="3.40.30.10">
    <property type="entry name" value="Glutaredoxin"/>
    <property type="match status" value="1"/>
</dbReference>
<feature type="active site" description="Pros-phosphohistidine intermediate" evidence="14">
    <location>
        <position position="1194"/>
    </location>
</feature>
<feature type="domain" description="Nucleoside diphosphate kinase-like" evidence="18">
    <location>
        <begin position="1078"/>
        <end position="1216"/>
    </location>
</feature>
<feature type="active site" description="Pros-phosphohistidine intermediate" evidence="14">
    <location>
        <position position="887"/>
    </location>
</feature>
<feature type="domain" description="Nucleoside diphosphate kinase-like" evidence="18">
    <location>
        <begin position="444"/>
        <end position="583"/>
    </location>
</feature>
<keyword evidence="8 19" id="KW-0418">Kinase</keyword>
<feature type="binding site" evidence="14">
    <location>
        <position position="854"/>
    </location>
    <ligand>
        <name>ATP</name>
        <dbReference type="ChEBI" id="CHEBI:30616"/>
    </ligand>
</feature>
<evidence type="ECO:0000256" key="7">
    <source>
        <dbReference type="ARBA" id="ARBA00022741"/>
    </source>
</evidence>
<feature type="binding site" evidence="14">
    <location>
        <position position="1013"/>
    </location>
    <ligand>
        <name>ATP</name>
        <dbReference type="ChEBI" id="CHEBI:30616"/>
    </ligand>
</feature>
<feature type="binding site" evidence="14">
    <location>
        <position position="1027"/>
    </location>
    <ligand>
        <name>ATP</name>
        <dbReference type="ChEBI" id="CHEBI:30616"/>
    </ligand>
</feature>
<evidence type="ECO:0000313" key="20">
    <source>
        <dbReference type="Proteomes" id="UP000318582"/>
    </source>
</evidence>
<keyword evidence="13" id="KW-0966">Cell projection</keyword>
<organism evidence="19 20">
    <name type="scientific">Powellomyces hirtus</name>
    <dbReference type="NCBI Taxonomy" id="109895"/>
    <lineage>
        <taxon>Eukaryota</taxon>
        <taxon>Fungi</taxon>
        <taxon>Fungi incertae sedis</taxon>
        <taxon>Chytridiomycota</taxon>
        <taxon>Chytridiomycota incertae sedis</taxon>
        <taxon>Chytridiomycetes</taxon>
        <taxon>Spizellomycetales</taxon>
        <taxon>Powellomycetaceae</taxon>
        <taxon>Powellomyces</taxon>
    </lineage>
</organism>
<dbReference type="InterPro" id="IPR001564">
    <property type="entry name" value="Nucleoside_diP_kinase"/>
</dbReference>
<reference evidence="19 20" key="1">
    <citation type="journal article" date="2019" name="Sci. Rep.">
        <title>Comparative genomics of chytrid fungi reveal insights into the obligate biotrophic and pathogenic lifestyle of Synchytrium endobioticum.</title>
        <authorList>
            <person name="van de Vossenberg B.T.L.H."/>
            <person name="Warris S."/>
            <person name="Nguyen H.D.T."/>
            <person name="van Gent-Pelzer M.P.E."/>
            <person name="Joly D.L."/>
            <person name="van de Geest H.C."/>
            <person name="Bonants P.J.M."/>
            <person name="Smith D.S."/>
            <person name="Levesque C.A."/>
            <person name="van der Lee T.A.J."/>
        </authorList>
    </citation>
    <scope>NUCLEOTIDE SEQUENCE [LARGE SCALE GENOMIC DNA]</scope>
    <source>
        <strain evidence="19 20">CBS 809.83</strain>
    </source>
</reference>
<feature type="active site" description="Pros-phosphohistidine intermediate" evidence="14">
    <location>
        <position position="1040"/>
    </location>
</feature>
<feature type="binding site" evidence="14">
    <location>
        <position position="1265"/>
    </location>
    <ligand>
        <name>ATP</name>
        <dbReference type="ChEBI" id="CHEBI:30616"/>
    </ligand>
</feature>
<sequence length="1559" mass="168613">MLRFLLLLLSLPLLAFHLYADPPTQLCRWLTTTELDTVFLRTQDWVLFDRCSRKLRYIDKQRPPSAASPDAVVHSTATAHSDTTQSQTTFPPPEKSVDCIPCFTPSDSSSPPIQEEHQFSDSMSAHARKIEIVGTAAVSTDEEWEAHISRPCLTVVDVYARWAGPCEPMQNIFKRLKLDYGEAVNFVMAQTDGIEALATLRNKSCPTFLFFFKGTLVKMIKGANAPQIEKTIKEQLDLEKKGLPHVALRLDNLSLAVSTNGDSAAASQDDSSSPMTPYTPMSATSERTLAIIKPDAMAPAVLAQILDIIRRNRFDIVQRKKVWLTPAQVEELYKEHEKAAYFQGVLTHMSTAPVLALILNKDNAVQDWRKVMGPANSRAARDAAPSSIRALVGTDNRLNAVYGSETLEAAGHEIELLFGSNASVLELPLPAIVDQPSSALIQPPEKTLAIIKPDMIDPEKVDAIVERIVCRGYQVLKRESVHLSQDEAAELYSHQKEAPYFADAVAFMSSGPVVALVLKGSDVVNGWREMIGPTDPETAKSQFPMSIRARFGTDAVRNAVHGSDGIANAHREIRQLFPSLLMRSESGVYGTRPSTASMHDTPTTHHIASTHDNVLTERTCALIKPDAFAKGHKDEIVQKIKAAGFKIVAEKEVELKREQALEFYKEHNGQGFFEELVNWMSTPDLPIYAMVLERDTAITAWRELAGPTNSNKAREIAPNSIRALFGTDGSKNAVHGSDSPQSAEREIKIIFGDSVSPYPSAAKPTASTSTQRTLALIKPDAYGAGKKDEIVKRIKDDGFRIVEQAETMWSKEKAAEFYREHVGKGFYDELVRWMSSAPIYAMVLEKNDGIKGWRDLAGPTNSEKARESAPNSIRALFGTDGSRNAVHGSDSPASASREISLVFPSTASSSTASSAGIPAPTAKFPERTLALIKPDATAQRDAIISRIKSAGFTIVKQEEITLTPEKAGEFYREHASRPFYETLVTWMSSESILALVLEKVDAVVEWRELAGPTDSNKARTSVPNSIRALYGTDGSKNAVHGSDSLPSAEREIRLIFPDLAGSRHAAQHASATSSGVPIQRTLALIKPDVYPAKKPDIVKRIQADGFTIVTEKEVNFSSEVAKMFYKEHEGKGFYNDLVEWMSSAPIYALVLEKEGAITGWRELAGPTNSEKARESAPQSIRAVYGTDGSKNAVHGSDSEPSAEREIRLVFGDAVSPFATAQGTRAAAPSHQSKPTPASTTATTPGPAAVTNDDPRHLERTLALIKPDAYGTHKAEIIRRVQEAGFVIIKESELRFTPEMAAAFYQEHNGKPFYDTLVEWMSSKPIYAMVLEAEDAVKKWRGLAGPTNSEKARETDPNSIRALFGTDGSQNAVHGSDSVSSAMREIGIVFGDSLPAPAPTTTPVAPATTTTTTTATPKPPTTAKPASSSPSRAASSSNVAAARKSTSNLTSSSRATSQKSVAPTATTTGSKPASRVSSSTALASAKSASSVNKPGSRVASKNDLSSSKVRSPSTGMGLRASTNKLAADKNAGATGVGTAEPVGPTAAIMDDPTNIVAKEE</sequence>
<comment type="caution">
    <text evidence="19">The sequence shown here is derived from an EMBL/GenBank/DDBJ whole genome shotgun (WGS) entry which is preliminary data.</text>
</comment>
<evidence type="ECO:0000313" key="19">
    <source>
        <dbReference type="EMBL" id="TPX59547.1"/>
    </source>
</evidence>
<dbReference type="PRINTS" id="PR01243">
    <property type="entry name" value="NUCDPKINASE"/>
</dbReference>
<evidence type="ECO:0000256" key="13">
    <source>
        <dbReference type="ARBA" id="ARBA00023273"/>
    </source>
</evidence>
<keyword evidence="4" id="KW-0963">Cytoplasm</keyword>
<keyword evidence="10" id="KW-0067">ATP-binding</keyword>
<evidence type="ECO:0000256" key="10">
    <source>
        <dbReference type="ARBA" id="ARBA00022840"/>
    </source>
</evidence>
<dbReference type="GO" id="GO:0004550">
    <property type="term" value="F:nucleoside diphosphate kinase activity"/>
    <property type="evidence" value="ECO:0007669"/>
    <property type="project" value="InterPro"/>
</dbReference>
<comment type="caution">
    <text evidence="14">Lacks conserved residue(s) required for the propagation of feature annotation.</text>
</comment>
<feature type="binding site" evidence="14">
    <location>
        <position position="1360"/>
    </location>
    <ligand>
        <name>ATP</name>
        <dbReference type="ChEBI" id="CHEBI:30616"/>
    </ligand>
</feature>
<dbReference type="SUPFAM" id="SSF52833">
    <property type="entry name" value="Thioredoxin-like"/>
    <property type="match status" value="1"/>
</dbReference>
<keyword evidence="6" id="KW-0479">Metal-binding</keyword>
<dbReference type="InterPro" id="IPR034907">
    <property type="entry name" value="NDK-like_dom"/>
</dbReference>
<dbReference type="PROSITE" id="PS51374">
    <property type="entry name" value="NDPK_LIKE"/>
    <property type="match status" value="7"/>
</dbReference>
<feature type="compositionally biased region" description="Low complexity" evidence="16">
    <location>
        <begin position="1476"/>
        <end position="1489"/>
    </location>
</feature>
<feature type="region of interest" description="Disordered" evidence="16">
    <location>
        <begin position="262"/>
        <end position="281"/>
    </location>
</feature>
<feature type="binding site" evidence="14">
    <location>
        <position position="722"/>
    </location>
    <ligand>
        <name>ATP</name>
        <dbReference type="ChEBI" id="CHEBI:30616"/>
    </ligand>
</feature>
<feature type="binding site" evidence="14">
    <location>
        <position position="1191"/>
    </location>
    <ligand>
        <name>ATP</name>
        <dbReference type="ChEBI" id="CHEBI:30616"/>
    </ligand>
</feature>
<feature type="compositionally biased region" description="Low complexity" evidence="16">
    <location>
        <begin position="1422"/>
        <end position="1444"/>
    </location>
</feature>
<feature type="binding site" evidence="14">
    <location>
        <position position="1007"/>
    </location>
    <ligand>
        <name>ATP</name>
        <dbReference type="ChEBI" id="CHEBI:30616"/>
    </ligand>
</feature>
<feature type="binding site" evidence="14">
    <location>
        <position position="732"/>
    </location>
    <ligand>
        <name>ATP</name>
        <dbReference type="ChEBI" id="CHEBI:30616"/>
    </ligand>
</feature>
<evidence type="ECO:0000256" key="16">
    <source>
        <dbReference type="SAM" id="MobiDB-lite"/>
    </source>
</evidence>
<name>A0A507E843_9FUNG</name>
<evidence type="ECO:0000256" key="11">
    <source>
        <dbReference type="ARBA" id="ARBA00022842"/>
    </source>
</evidence>
<feature type="binding site" evidence="14">
    <location>
        <position position="826"/>
    </location>
    <ligand>
        <name>ATP</name>
        <dbReference type="ChEBI" id="CHEBI:30616"/>
    </ligand>
</feature>
<feature type="region of interest" description="Disordered" evidence="16">
    <location>
        <begin position="1391"/>
        <end position="1559"/>
    </location>
</feature>